<keyword evidence="12" id="KW-1185">Reference proteome</keyword>
<dbReference type="EMBL" id="FUKQ01000007">
    <property type="protein sequence ID" value="SJN18877.1"/>
    <property type="molecule type" value="Genomic_DNA"/>
</dbReference>
<feature type="transmembrane region" description="Helical" evidence="9">
    <location>
        <begin position="12"/>
        <end position="41"/>
    </location>
</feature>
<accession>A0A1R4IGC4</accession>
<evidence type="ECO:0000256" key="6">
    <source>
        <dbReference type="ARBA" id="ARBA00022970"/>
    </source>
</evidence>
<dbReference type="OrthoDB" id="92598at2"/>
<dbReference type="CDD" id="cd06261">
    <property type="entry name" value="TM_PBP2"/>
    <property type="match status" value="1"/>
</dbReference>
<name>A0A1R4IGC4_9ACTN</name>
<evidence type="ECO:0000256" key="9">
    <source>
        <dbReference type="RuleBase" id="RU363032"/>
    </source>
</evidence>
<evidence type="ECO:0000256" key="1">
    <source>
        <dbReference type="ARBA" id="ARBA00004651"/>
    </source>
</evidence>
<dbReference type="STRING" id="1255658.FM114_01675"/>
<feature type="transmembrane region" description="Helical" evidence="9">
    <location>
        <begin position="80"/>
        <end position="101"/>
    </location>
</feature>
<evidence type="ECO:0000313" key="12">
    <source>
        <dbReference type="Proteomes" id="UP000188342"/>
    </source>
</evidence>
<sequence>MDPEVLTRYLPLYGQAALVTLQISLLGTVLALAVGLAGALLRHARTPVLSQLVAAYVEVARNTPLIVQLFFIYFGLPKAGLVLSATTSAVLGLGFLGGAYMTEALRSGLESVGRIQFESATSLGMRPVQVMRRVVVPQALSRCMPALVANVVFLVKETSVVSVVALPDLVFRAKELIGREYNTPEALALLVAFYLLILLPVSLLGRWLEGRLRHAEFGN</sequence>
<evidence type="ECO:0000256" key="8">
    <source>
        <dbReference type="ARBA" id="ARBA00023136"/>
    </source>
</evidence>
<organism evidence="11 12">
    <name type="scientific">Luteococcus japonicus LSP_Lj1</name>
    <dbReference type="NCBI Taxonomy" id="1255658"/>
    <lineage>
        <taxon>Bacteria</taxon>
        <taxon>Bacillati</taxon>
        <taxon>Actinomycetota</taxon>
        <taxon>Actinomycetes</taxon>
        <taxon>Propionibacteriales</taxon>
        <taxon>Propionibacteriaceae</taxon>
        <taxon>Luteococcus</taxon>
    </lineage>
</organism>
<dbReference type="AlphaFoldDB" id="A0A1R4IGC4"/>
<evidence type="ECO:0000259" key="10">
    <source>
        <dbReference type="PROSITE" id="PS50928"/>
    </source>
</evidence>
<dbReference type="Pfam" id="PF00528">
    <property type="entry name" value="BPD_transp_1"/>
    <property type="match status" value="1"/>
</dbReference>
<keyword evidence="7 9" id="KW-1133">Transmembrane helix</keyword>
<comment type="subcellular location">
    <subcellularLocation>
        <location evidence="1 9">Cell membrane</location>
        <topology evidence="1 9">Multi-pass membrane protein</topology>
    </subcellularLocation>
</comment>
<dbReference type="GO" id="GO:0043190">
    <property type="term" value="C:ATP-binding cassette (ABC) transporter complex"/>
    <property type="evidence" value="ECO:0007669"/>
    <property type="project" value="InterPro"/>
</dbReference>
<evidence type="ECO:0000256" key="5">
    <source>
        <dbReference type="ARBA" id="ARBA00022692"/>
    </source>
</evidence>
<keyword evidence="3 9" id="KW-0813">Transport</keyword>
<feature type="transmembrane region" description="Helical" evidence="9">
    <location>
        <begin position="186"/>
        <end position="204"/>
    </location>
</feature>
<dbReference type="SUPFAM" id="SSF161098">
    <property type="entry name" value="MetI-like"/>
    <property type="match status" value="1"/>
</dbReference>
<dbReference type="PROSITE" id="PS50928">
    <property type="entry name" value="ABC_TM1"/>
    <property type="match status" value="1"/>
</dbReference>
<dbReference type="NCBIfam" id="TIGR01726">
    <property type="entry name" value="HEQRo_perm_3TM"/>
    <property type="match status" value="1"/>
</dbReference>
<keyword evidence="6" id="KW-0029">Amino-acid transport</keyword>
<protein>
    <submittedName>
        <fullName evidence="11">ABC transporter membrane-spanning permease-glutamine transport</fullName>
    </submittedName>
</protein>
<keyword evidence="5 9" id="KW-0812">Transmembrane</keyword>
<dbReference type="RefSeq" id="WP_094763466.1">
    <property type="nucleotide sequence ID" value="NZ_FUKQ01000007.1"/>
</dbReference>
<keyword evidence="8 9" id="KW-0472">Membrane</keyword>
<evidence type="ECO:0000256" key="2">
    <source>
        <dbReference type="ARBA" id="ARBA00010072"/>
    </source>
</evidence>
<dbReference type="InterPro" id="IPR010065">
    <property type="entry name" value="AA_ABC_transptr_permease_3TM"/>
</dbReference>
<dbReference type="InterPro" id="IPR035906">
    <property type="entry name" value="MetI-like_sf"/>
</dbReference>
<evidence type="ECO:0000256" key="7">
    <source>
        <dbReference type="ARBA" id="ARBA00022989"/>
    </source>
</evidence>
<dbReference type="GO" id="GO:0022857">
    <property type="term" value="F:transmembrane transporter activity"/>
    <property type="evidence" value="ECO:0007669"/>
    <property type="project" value="InterPro"/>
</dbReference>
<reference evidence="11 12" key="1">
    <citation type="submission" date="2017-02" db="EMBL/GenBank/DDBJ databases">
        <authorList>
            <person name="Peterson S.W."/>
        </authorList>
    </citation>
    <scope>NUCLEOTIDE SEQUENCE [LARGE SCALE GENOMIC DNA]</scope>
    <source>
        <strain evidence="11 12">LSP_Lj1</strain>
    </source>
</reference>
<dbReference type="GO" id="GO:0006865">
    <property type="term" value="P:amino acid transport"/>
    <property type="evidence" value="ECO:0007669"/>
    <property type="project" value="UniProtKB-KW"/>
</dbReference>
<dbReference type="Proteomes" id="UP000188342">
    <property type="component" value="Unassembled WGS sequence"/>
</dbReference>
<feature type="domain" description="ABC transmembrane type-1" evidence="10">
    <location>
        <begin position="17"/>
        <end position="202"/>
    </location>
</feature>
<comment type="similarity">
    <text evidence="2">Belongs to the binding-protein-dependent transport system permease family. HisMQ subfamily.</text>
</comment>
<dbReference type="InterPro" id="IPR000515">
    <property type="entry name" value="MetI-like"/>
</dbReference>
<dbReference type="InterPro" id="IPR043429">
    <property type="entry name" value="ArtM/GltK/GlnP/TcyL/YhdX-like"/>
</dbReference>
<dbReference type="PANTHER" id="PTHR30614:SF37">
    <property type="entry name" value="AMINO-ACID ABC TRANSPORTER PERMEASE PROTEIN YHDX-RELATED"/>
    <property type="match status" value="1"/>
</dbReference>
<evidence type="ECO:0000313" key="11">
    <source>
        <dbReference type="EMBL" id="SJN18877.1"/>
    </source>
</evidence>
<dbReference type="Gene3D" id="1.10.3720.10">
    <property type="entry name" value="MetI-like"/>
    <property type="match status" value="1"/>
</dbReference>
<proteinExistence type="inferred from homology"/>
<keyword evidence="4" id="KW-1003">Cell membrane</keyword>
<dbReference type="PANTHER" id="PTHR30614">
    <property type="entry name" value="MEMBRANE COMPONENT OF AMINO ACID ABC TRANSPORTER"/>
    <property type="match status" value="1"/>
</dbReference>
<evidence type="ECO:0000256" key="3">
    <source>
        <dbReference type="ARBA" id="ARBA00022448"/>
    </source>
</evidence>
<gene>
    <name evidence="11" type="ORF">FM114_01675</name>
</gene>
<evidence type="ECO:0000256" key="4">
    <source>
        <dbReference type="ARBA" id="ARBA00022475"/>
    </source>
</evidence>